<dbReference type="PRINTS" id="PR01549">
    <property type="entry name" value="AUTOINDCRSYN"/>
</dbReference>
<keyword evidence="11" id="KW-1185">Reference proteome</keyword>
<dbReference type="EMBL" id="CP123540">
    <property type="protein sequence ID" value="WGM09201.1"/>
    <property type="molecule type" value="Genomic_DNA"/>
</dbReference>
<dbReference type="EC" id="2.3.1.184" evidence="1 9"/>
<dbReference type="PANTHER" id="PTHR39322">
    <property type="entry name" value="ACYL-HOMOSERINE-LACTONE SYNTHASE"/>
    <property type="match status" value="1"/>
</dbReference>
<reference evidence="10" key="1">
    <citation type="submission" date="2023-04" db="EMBL/GenBank/DDBJ databases">
        <title>Genome dynamics across the evolutionary transition to endosymbiosis.</title>
        <authorList>
            <person name="Siozios S."/>
            <person name="Nadal-Jimenez P."/>
            <person name="Azagi T."/>
            <person name="Sprong H."/>
            <person name="Frost C.L."/>
            <person name="Parratt S.R."/>
            <person name="Taylor G."/>
            <person name="Brettell L."/>
            <person name="Lew K.C."/>
            <person name="Croft L."/>
            <person name="King K.C."/>
            <person name="Brockhurst M.A."/>
            <person name="Hypsa V."/>
            <person name="Novakova E."/>
            <person name="Darby A.C."/>
            <person name="Hurst G.D.D."/>
        </authorList>
    </citation>
    <scope>NUCLEOTIDE SEQUENCE</scope>
    <source>
        <strain evidence="10">ANv_CAN</strain>
        <plasmid evidence="10">paNv_CAN17</plasmid>
    </source>
</reference>
<evidence type="ECO:0000256" key="8">
    <source>
        <dbReference type="PROSITE-ProRule" id="PRU00533"/>
    </source>
</evidence>
<evidence type="ECO:0000256" key="5">
    <source>
        <dbReference type="ARBA" id="ARBA00022691"/>
    </source>
</evidence>
<dbReference type="InterPro" id="IPR016181">
    <property type="entry name" value="Acyl_CoA_acyltransferase"/>
</dbReference>
<evidence type="ECO:0000256" key="4">
    <source>
        <dbReference type="ARBA" id="ARBA00022679"/>
    </source>
</evidence>
<evidence type="ECO:0000256" key="7">
    <source>
        <dbReference type="ARBA" id="ARBA00048576"/>
    </source>
</evidence>
<organism evidence="10 11">
    <name type="scientific">Arsenophonus nasoniae</name>
    <name type="common">son-killer infecting Nasonia vitripennis</name>
    <dbReference type="NCBI Taxonomy" id="638"/>
    <lineage>
        <taxon>Bacteria</taxon>
        <taxon>Pseudomonadati</taxon>
        <taxon>Pseudomonadota</taxon>
        <taxon>Gammaproteobacteria</taxon>
        <taxon>Enterobacterales</taxon>
        <taxon>Morganellaceae</taxon>
        <taxon>Arsenophonus</taxon>
    </lineage>
</organism>
<dbReference type="Proteomes" id="UP001177592">
    <property type="component" value="Plasmid paNv_CAN17"/>
</dbReference>
<evidence type="ECO:0000256" key="2">
    <source>
        <dbReference type="ARBA" id="ARBA00018768"/>
    </source>
</evidence>
<protein>
    <recommendedName>
        <fullName evidence="2 9">Acyl-homoserine-lactone synthase</fullName>
        <ecNumber evidence="1 9">2.3.1.184</ecNumber>
    </recommendedName>
    <alternativeName>
        <fullName evidence="9">Autoinducer synthesis protein</fullName>
    </alternativeName>
</protein>
<sequence length="208" mass="25122">MIKYIQKNHENINCEILNELFRLRKKTFKDRLDWMVKCTDDMEFDEYDNDKTNYVLGTINNKVVCGSRLINMKYRNMLEDIFYQFFEKKEVIKENSIELTRIFIEKEKVRKLYKIKYPIILELLLKIRDYSKDLGFDRIYAVVTEKMFKILKKSGWKIELRQQGKSEKNEDVYLIIMPTSETSIIKLKENLKNRLLESLSKIKNKSTS</sequence>
<comment type="similarity">
    <text evidence="8 9">Belongs to the autoinducer synthase family.</text>
</comment>
<keyword evidence="10" id="KW-0614">Plasmid</keyword>
<dbReference type="Gene3D" id="3.40.630.30">
    <property type="match status" value="1"/>
</dbReference>
<dbReference type="RefSeq" id="WP_280632708.1">
    <property type="nucleotide sequence ID" value="NZ_CP123540.1"/>
</dbReference>
<dbReference type="SUPFAM" id="SSF55729">
    <property type="entry name" value="Acyl-CoA N-acyltransferases (Nat)"/>
    <property type="match status" value="1"/>
</dbReference>
<comment type="catalytic activity">
    <reaction evidence="7 9">
        <text>a fatty acyl-[ACP] + S-adenosyl-L-methionine = an N-acyl-L-homoserine lactone + S-methyl-5'-thioadenosine + holo-[ACP] + H(+)</text>
        <dbReference type="Rhea" id="RHEA:10096"/>
        <dbReference type="Rhea" id="RHEA-COMP:9685"/>
        <dbReference type="Rhea" id="RHEA-COMP:14125"/>
        <dbReference type="ChEBI" id="CHEBI:15378"/>
        <dbReference type="ChEBI" id="CHEBI:17509"/>
        <dbReference type="ChEBI" id="CHEBI:55474"/>
        <dbReference type="ChEBI" id="CHEBI:59789"/>
        <dbReference type="ChEBI" id="CHEBI:64479"/>
        <dbReference type="ChEBI" id="CHEBI:138651"/>
        <dbReference type="EC" id="2.3.1.184"/>
    </reaction>
</comment>
<dbReference type="PROSITE" id="PS00949">
    <property type="entry name" value="AUTOINDUCER_SYNTH_1"/>
    <property type="match status" value="1"/>
</dbReference>
<keyword evidence="3 8" id="KW-0673">Quorum sensing</keyword>
<dbReference type="InterPro" id="IPR018311">
    <property type="entry name" value="Autoind_synth_CS"/>
</dbReference>
<keyword evidence="4 9" id="KW-0808">Transferase</keyword>
<proteinExistence type="inferred from homology"/>
<dbReference type="InterPro" id="IPR001690">
    <property type="entry name" value="Autoind_synthase"/>
</dbReference>
<dbReference type="PROSITE" id="PS51187">
    <property type="entry name" value="AUTOINDUCER_SYNTH_2"/>
    <property type="match status" value="1"/>
</dbReference>
<evidence type="ECO:0000256" key="6">
    <source>
        <dbReference type="ARBA" id="ARBA00022929"/>
    </source>
</evidence>
<evidence type="ECO:0000256" key="9">
    <source>
        <dbReference type="RuleBase" id="RU361135"/>
    </source>
</evidence>
<evidence type="ECO:0000313" key="10">
    <source>
        <dbReference type="EMBL" id="WGM09201.1"/>
    </source>
</evidence>
<keyword evidence="5 9" id="KW-0949">S-adenosyl-L-methionine</keyword>
<dbReference type="Pfam" id="PF00765">
    <property type="entry name" value="Autoind_synth"/>
    <property type="match status" value="1"/>
</dbReference>
<name>A0ABY8NZ26_9GAMM</name>
<evidence type="ECO:0000256" key="1">
    <source>
        <dbReference type="ARBA" id="ARBA00012340"/>
    </source>
</evidence>
<gene>
    <name evidence="10" type="ORF">QE258_28130</name>
</gene>
<dbReference type="PANTHER" id="PTHR39322:SF1">
    <property type="entry name" value="ISOVALERYL-HOMOSERINE LACTONE SYNTHASE"/>
    <property type="match status" value="1"/>
</dbReference>
<geneLocation type="plasmid" evidence="10 11">
    <name>paNv_CAN17</name>
</geneLocation>
<evidence type="ECO:0000256" key="3">
    <source>
        <dbReference type="ARBA" id="ARBA00022654"/>
    </source>
</evidence>
<keyword evidence="6 8" id="KW-0071">Autoinducer synthesis</keyword>
<accession>A0ABY8NZ26</accession>
<evidence type="ECO:0000313" key="11">
    <source>
        <dbReference type="Proteomes" id="UP001177592"/>
    </source>
</evidence>